<evidence type="ECO:0000313" key="5">
    <source>
        <dbReference type="Proteomes" id="UP000235672"/>
    </source>
</evidence>
<evidence type="ECO:0000313" key="4">
    <source>
        <dbReference type="EMBL" id="PMD21681.1"/>
    </source>
</evidence>
<keyword evidence="1" id="KW-0521">NADP</keyword>
<dbReference type="InterPro" id="IPR051609">
    <property type="entry name" value="NmrA/Isoflavone_reductase-like"/>
</dbReference>
<keyword evidence="2" id="KW-0560">Oxidoreductase</keyword>
<evidence type="ECO:0000256" key="2">
    <source>
        <dbReference type="ARBA" id="ARBA00023002"/>
    </source>
</evidence>
<protein>
    <submittedName>
        <fullName evidence="4">Putative isoflavone reductase like protein P3</fullName>
    </submittedName>
</protein>
<dbReference type="PANTHER" id="PTHR47706:SF1">
    <property type="entry name" value="CIPA-LIKE, PUTATIVE (AFU_ORTHOLOGUE AFUA_1G12460)-RELATED"/>
    <property type="match status" value="1"/>
</dbReference>
<reference evidence="4 5" key="1">
    <citation type="submission" date="2016-05" db="EMBL/GenBank/DDBJ databases">
        <title>A degradative enzymes factory behind the ericoid mycorrhizal symbiosis.</title>
        <authorList>
            <consortium name="DOE Joint Genome Institute"/>
            <person name="Martino E."/>
            <person name="Morin E."/>
            <person name="Grelet G."/>
            <person name="Kuo A."/>
            <person name="Kohler A."/>
            <person name="Daghino S."/>
            <person name="Barry K."/>
            <person name="Choi C."/>
            <person name="Cichocki N."/>
            <person name="Clum A."/>
            <person name="Copeland A."/>
            <person name="Hainaut M."/>
            <person name="Haridas S."/>
            <person name="Labutti K."/>
            <person name="Lindquist E."/>
            <person name="Lipzen A."/>
            <person name="Khouja H.-R."/>
            <person name="Murat C."/>
            <person name="Ohm R."/>
            <person name="Olson A."/>
            <person name="Spatafora J."/>
            <person name="Veneault-Fourrey C."/>
            <person name="Henrissat B."/>
            <person name="Grigoriev I."/>
            <person name="Martin F."/>
            <person name="Perotto S."/>
        </authorList>
    </citation>
    <scope>NUCLEOTIDE SEQUENCE [LARGE SCALE GENOMIC DNA]</scope>
    <source>
        <strain evidence="4 5">UAMH 7357</strain>
    </source>
</reference>
<organism evidence="4 5">
    <name type="scientific">Hyaloscypha hepaticicola</name>
    <dbReference type="NCBI Taxonomy" id="2082293"/>
    <lineage>
        <taxon>Eukaryota</taxon>
        <taxon>Fungi</taxon>
        <taxon>Dikarya</taxon>
        <taxon>Ascomycota</taxon>
        <taxon>Pezizomycotina</taxon>
        <taxon>Leotiomycetes</taxon>
        <taxon>Helotiales</taxon>
        <taxon>Hyaloscyphaceae</taxon>
        <taxon>Hyaloscypha</taxon>
    </lineage>
</organism>
<dbReference type="SUPFAM" id="SSF51735">
    <property type="entry name" value="NAD(P)-binding Rossmann-fold domains"/>
    <property type="match status" value="1"/>
</dbReference>
<dbReference type="InterPro" id="IPR036291">
    <property type="entry name" value="NAD(P)-bd_dom_sf"/>
</dbReference>
<sequence length="298" mass="31693">MVLIKNVAVVGASGHVGAPILKAIVDSEKFNVVVISRIGSKATFPSSVKVIHVDYTSVESLTNALQGQDAVVSTVGHEGFVGQSVLFDAAVAAGVKRFLPSEFGSDLNNAKSASLPVFGSKVTVRKNIEEKVKAGADITYTYVVTGGFLDWGIEVGFLLGWQEGKPRIYDGGDVPFSTTTLASVGQATVGVLSHYEKTKNRQVCVNDTVTTQNQLLAIAKKVAPEKEWAPVPVKTSDLYENANAGLAKGDYSVMMDYIFVAIFGDGYGGKFEHVDNELLGVPGKTEADIEAVFKKVLT</sequence>
<proteinExistence type="predicted"/>
<evidence type="ECO:0000259" key="3">
    <source>
        <dbReference type="Pfam" id="PF05368"/>
    </source>
</evidence>
<feature type="domain" description="NmrA-like" evidence="3">
    <location>
        <begin position="5"/>
        <end position="223"/>
    </location>
</feature>
<accession>A0A2J6Q614</accession>
<keyword evidence="5" id="KW-1185">Reference proteome</keyword>
<dbReference type="OrthoDB" id="9974981at2759"/>
<dbReference type="GO" id="GO:0016491">
    <property type="term" value="F:oxidoreductase activity"/>
    <property type="evidence" value="ECO:0007669"/>
    <property type="project" value="UniProtKB-KW"/>
</dbReference>
<dbReference type="CDD" id="cd05259">
    <property type="entry name" value="PCBER_SDR_a"/>
    <property type="match status" value="1"/>
</dbReference>
<dbReference type="EMBL" id="KZ613480">
    <property type="protein sequence ID" value="PMD21681.1"/>
    <property type="molecule type" value="Genomic_DNA"/>
</dbReference>
<dbReference type="InterPro" id="IPR008030">
    <property type="entry name" value="NmrA-like"/>
</dbReference>
<dbReference type="Gene3D" id="3.40.50.720">
    <property type="entry name" value="NAD(P)-binding Rossmann-like Domain"/>
    <property type="match status" value="1"/>
</dbReference>
<dbReference type="AlphaFoldDB" id="A0A2J6Q614"/>
<name>A0A2J6Q614_9HELO</name>
<dbReference type="PANTHER" id="PTHR47706">
    <property type="entry name" value="NMRA-LIKE FAMILY PROTEIN"/>
    <property type="match status" value="1"/>
</dbReference>
<dbReference type="Pfam" id="PF05368">
    <property type="entry name" value="NmrA"/>
    <property type="match status" value="1"/>
</dbReference>
<dbReference type="Gene3D" id="3.90.25.10">
    <property type="entry name" value="UDP-galactose 4-epimerase, domain 1"/>
    <property type="match status" value="1"/>
</dbReference>
<dbReference type="InterPro" id="IPR045312">
    <property type="entry name" value="PCBER-like"/>
</dbReference>
<gene>
    <name evidence="4" type="ORF">NA56DRAFT_645493</name>
</gene>
<dbReference type="Proteomes" id="UP000235672">
    <property type="component" value="Unassembled WGS sequence"/>
</dbReference>
<evidence type="ECO:0000256" key="1">
    <source>
        <dbReference type="ARBA" id="ARBA00022857"/>
    </source>
</evidence>